<evidence type="ECO:0000313" key="9">
    <source>
        <dbReference type="Proteomes" id="UP000239209"/>
    </source>
</evidence>
<keyword evidence="3 6" id="KW-0489">Methyltransferase</keyword>
<dbReference type="InterPro" id="IPR007213">
    <property type="entry name" value="Ppm1/Ppm2/Tcmp"/>
</dbReference>
<evidence type="ECO:0000256" key="4">
    <source>
        <dbReference type="ARBA" id="ARBA00022679"/>
    </source>
</evidence>
<comment type="function">
    <text evidence="1 6">Exhibits S-adenosyl-L-methionine-dependent methyltransferase activity.</text>
</comment>
<evidence type="ECO:0000256" key="1">
    <source>
        <dbReference type="ARBA" id="ARBA00003907"/>
    </source>
</evidence>
<gene>
    <name evidence="8" type="ORF">CLV70_117112</name>
</gene>
<dbReference type="SUPFAM" id="SSF53335">
    <property type="entry name" value="S-adenosyl-L-methionine-dependent methyltransferases"/>
    <property type="match status" value="1"/>
</dbReference>
<dbReference type="AlphaFoldDB" id="A0A2T0RMM1"/>
<evidence type="ECO:0000256" key="6">
    <source>
        <dbReference type="RuleBase" id="RU362030"/>
    </source>
</evidence>
<protein>
    <recommendedName>
        <fullName evidence="6">S-adenosyl-L-methionine-dependent methyltransferase</fullName>
        <ecNumber evidence="6">2.1.1.-</ecNumber>
    </recommendedName>
</protein>
<dbReference type="PANTHER" id="PTHR43619:SF2">
    <property type="entry name" value="S-ADENOSYL-L-METHIONINE-DEPENDENT METHYLTRANSFERASES SUPERFAMILY PROTEIN"/>
    <property type="match status" value="1"/>
</dbReference>
<dbReference type="Pfam" id="PF04072">
    <property type="entry name" value="LCM"/>
    <property type="match status" value="1"/>
</dbReference>
<dbReference type="OrthoDB" id="9806164at2"/>
<dbReference type="GO" id="GO:0008168">
    <property type="term" value="F:methyltransferase activity"/>
    <property type="evidence" value="ECO:0007669"/>
    <property type="project" value="UniProtKB-UniRule"/>
</dbReference>
<keyword evidence="9" id="KW-1185">Reference proteome</keyword>
<dbReference type="RefSeq" id="WP_106129961.1">
    <property type="nucleotide sequence ID" value="NZ_PVZG01000017.1"/>
</dbReference>
<dbReference type="EC" id="2.1.1.-" evidence="6"/>
<evidence type="ECO:0000256" key="5">
    <source>
        <dbReference type="ARBA" id="ARBA00022691"/>
    </source>
</evidence>
<dbReference type="Gene3D" id="3.40.50.150">
    <property type="entry name" value="Vaccinia Virus protein VP39"/>
    <property type="match status" value="1"/>
</dbReference>
<evidence type="ECO:0000256" key="2">
    <source>
        <dbReference type="ARBA" id="ARBA00008138"/>
    </source>
</evidence>
<evidence type="ECO:0000256" key="3">
    <source>
        <dbReference type="ARBA" id="ARBA00022603"/>
    </source>
</evidence>
<comment type="caution">
    <text evidence="8">The sequence shown here is derived from an EMBL/GenBank/DDBJ whole genome shotgun (WGS) entry which is preliminary data.</text>
</comment>
<sequence length="258" mass="28226">MKTGRPSRTAYSAARYRAAHQVLDGGAIFADPLAVRIVGEEPETGEEPGRRGQRLFIAARSRFAEDALAAAVVRGARRVVILGAGLDTFAYRNPYPGLEVVEVDHPDTQAWKRRRLREAGIEVPPTVTYVPVDLEKDTFVAGPGAFVMWLGVVPYLTRGAFEETLGGVSEVVFDYAMPTASMSRERRTALEARAARAARVGEPWRSSFQPDELAALLRERGFGEIEDLGPAELAERYFGRPGVPKDTPGGHLLHARKA</sequence>
<dbReference type="EMBL" id="PVZG01000017">
    <property type="protein sequence ID" value="PRY22408.1"/>
    <property type="molecule type" value="Genomic_DNA"/>
</dbReference>
<reference evidence="8 9" key="1">
    <citation type="submission" date="2018-03" db="EMBL/GenBank/DDBJ databases">
        <title>Genomic Encyclopedia of Archaeal and Bacterial Type Strains, Phase II (KMG-II): from individual species to whole genera.</title>
        <authorList>
            <person name="Goeker M."/>
        </authorList>
    </citation>
    <scope>NUCLEOTIDE SEQUENCE [LARGE SCALE GENOMIC DNA]</scope>
    <source>
        <strain evidence="8 9">DSM 45348</strain>
    </source>
</reference>
<proteinExistence type="inferred from homology"/>
<evidence type="ECO:0000313" key="8">
    <source>
        <dbReference type="EMBL" id="PRY22408.1"/>
    </source>
</evidence>
<comment type="similarity">
    <text evidence="2 6">Belongs to the UPF0677 family.</text>
</comment>
<dbReference type="PANTHER" id="PTHR43619">
    <property type="entry name" value="S-ADENOSYL-L-METHIONINE-DEPENDENT METHYLTRANSFERASE YKTD-RELATED"/>
    <property type="match status" value="1"/>
</dbReference>
<feature type="region of interest" description="Disordered" evidence="7">
    <location>
        <begin position="239"/>
        <end position="258"/>
    </location>
</feature>
<dbReference type="InterPro" id="IPR029063">
    <property type="entry name" value="SAM-dependent_MTases_sf"/>
</dbReference>
<keyword evidence="5 6" id="KW-0949">S-adenosyl-L-methionine</keyword>
<accession>A0A2T0RMM1</accession>
<evidence type="ECO:0000256" key="7">
    <source>
        <dbReference type="SAM" id="MobiDB-lite"/>
    </source>
</evidence>
<keyword evidence="4 8" id="KW-0808">Transferase</keyword>
<dbReference type="GO" id="GO:0032259">
    <property type="term" value="P:methylation"/>
    <property type="evidence" value="ECO:0007669"/>
    <property type="project" value="UniProtKB-KW"/>
</dbReference>
<name>A0A2T0RMM1_9ACTN</name>
<dbReference type="NCBIfam" id="TIGR00027">
    <property type="entry name" value="mthyl_TIGR00027"/>
    <property type="match status" value="1"/>
</dbReference>
<dbReference type="Proteomes" id="UP000239209">
    <property type="component" value="Unassembled WGS sequence"/>
</dbReference>
<dbReference type="InterPro" id="IPR011610">
    <property type="entry name" value="SAM_mthyl_Trfase_ML2640-like"/>
</dbReference>
<organism evidence="8 9">
    <name type="scientific">Pseudosporangium ferrugineum</name>
    <dbReference type="NCBI Taxonomy" id="439699"/>
    <lineage>
        <taxon>Bacteria</taxon>
        <taxon>Bacillati</taxon>
        <taxon>Actinomycetota</taxon>
        <taxon>Actinomycetes</taxon>
        <taxon>Micromonosporales</taxon>
        <taxon>Micromonosporaceae</taxon>
        <taxon>Pseudosporangium</taxon>
    </lineage>
</organism>